<dbReference type="Gene3D" id="3.40.50.2000">
    <property type="entry name" value="Glycogen Phosphorylase B"/>
    <property type="match status" value="2"/>
</dbReference>
<proteinExistence type="predicted"/>
<evidence type="ECO:0000313" key="4">
    <source>
        <dbReference type="Proteomes" id="UP000447833"/>
    </source>
</evidence>
<dbReference type="RefSeq" id="WP_098443165.1">
    <property type="nucleotide sequence ID" value="NZ_WMEY01000003.1"/>
</dbReference>
<dbReference type="Pfam" id="PF13439">
    <property type="entry name" value="Glyco_transf_4"/>
    <property type="match status" value="1"/>
</dbReference>
<accession>A0A845EYB6</accession>
<evidence type="ECO:0000259" key="1">
    <source>
        <dbReference type="Pfam" id="PF00534"/>
    </source>
</evidence>
<dbReference type="EMBL" id="WMEY01000003">
    <property type="protein sequence ID" value="MYL63550.1"/>
    <property type="molecule type" value="Genomic_DNA"/>
</dbReference>
<name>A0A845EYB6_9BACL</name>
<feature type="domain" description="Glycosyltransferase subfamily 4-like N-terminal" evidence="2">
    <location>
        <begin position="59"/>
        <end position="166"/>
    </location>
</feature>
<keyword evidence="3" id="KW-0808">Transferase</keyword>
<gene>
    <name evidence="3" type="ORF">GLW07_09315</name>
</gene>
<dbReference type="Pfam" id="PF00534">
    <property type="entry name" value="Glycos_transf_1"/>
    <property type="match status" value="1"/>
</dbReference>
<organism evidence="3 4">
    <name type="scientific">Guptibacillus hwajinpoensis</name>
    <dbReference type="NCBI Taxonomy" id="208199"/>
    <lineage>
        <taxon>Bacteria</taxon>
        <taxon>Bacillati</taxon>
        <taxon>Bacillota</taxon>
        <taxon>Bacilli</taxon>
        <taxon>Bacillales</taxon>
        <taxon>Guptibacillaceae</taxon>
        <taxon>Guptibacillus</taxon>
    </lineage>
</organism>
<dbReference type="PANTHER" id="PTHR12526">
    <property type="entry name" value="GLYCOSYLTRANSFERASE"/>
    <property type="match status" value="1"/>
</dbReference>
<dbReference type="CDD" id="cd03801">
    <property type="entry name" value="GT4_PimA-like"/>
    <property type="match status" value="1"/>
</dbReference>
<evidence type="ECO:0000259" key="2">
    <source>
        <dbReference type="Pfam" id="PF13439"/>
    </source>
</evidence>
<reference evidence="3 4" key="1">
    <citation type="submission" date="2019-11" db="EMBL/GenBank/DDBJ databases">
        <title>Genome sequences of 17 halophilic strains isolated from different environments.</title>
        <authorList>
            <person name="Furrow R.E."/>
        </authorList>
    </citation>
    <scope>NUCLEOTIDE SEQUENCE [LARGE SCALE GENOMIC DNA]</scope>
    <source>
        <strain evidence="3 4">22506_14_FS</strain>
    </source>
</reference>
<dbReference type="PANTHER" id="PTHR12526:SF638">
    <property type="entry name" value="SPORE COAT PROTEIN SA"/>
    <property type="match status" value="1"/>
</dbReference>
<dbReference type="AlphaFoldDB" id="A0A845EYB6"/>
<evidence type="ECO:0000313" key="3">
    <source>
        <dbReference type="EMBL" id="MYL63550.1"/>
    </source>
</evidence>
<sequence length="434" mass="49593">MNLAFVCTEKLPSPAIKGGAIQMMIDGVSPFLSDKYNLTIFSVSDPSLPTTEEIDQIKYIRVPRANYFYHVASHLAKEEAYDVIHIFNRPKAIPIYKAASPESQFVLSLHNEMFAEHKLSDEEGKQVVETVSSIMTVSEYIRKTVILRFPEATEKTHVVYSGVDLKQFEPKWTKRGQEISSYLKQKNNLSGKKVILFIGRLSKTKGPHLLIQAMPHVLEKYPDAVLVICGGKWFSDNRPNKYVKMLHKMAEPLGEHVRFTQYVPHDQIPHSFLLGDVFVCSSQWQEPLARVHYEAMAAGVPLITTKRGGNAEVITHMHNGLVLKNYSNPANFAAAICDLFSHPHQALEFSLNGRKVVEANHQYFHVAERLERIYLKAYAGHFSMQSNDPAIEESEEESEDKSYLQPEVELKNEIPSKITHKKWIVDRSYRKRKR</sequence>
<feature type="domain" description="Glycosyl transferase family 1" evidence="1">
    <location>
        <begin position="184"/>
        <end position="355"/>
    </location>
</feature>
<dbReference type="SUPFAM" id="SSF53756">
    <property type="entry name" value="UDP-Glycosyltransferase/glycogen phosphorylase"/>
    <property type="match status" value="1"/>
</dbReference>
<protein>
    <submittedName>
        <fullName evidence="3">Glycosyltransferase</fullName>
    </submittedName>
</protein>
<comment type="caution">
    <text evidence="3">The sequence shown here is derived from an EMBL/GenBank/DDBJ whole genome shotgun (WGS) entry which is preliminary data.</text>
</comment>
<dbReference type="InterPro" id="IPR001296">
    <property type="entry name" value="Glyco_trans_1"/>
</dbReference>
<dbReference type="Proteomes" id="UP000447833">
    <property type="component" value="Unassembled WGS sequence"/>
</dbReference>
<dbReference type="GO" id="GO:0016757">
    <property type="term" value="F:glycosyltransferase activity"/>
    <property type="evidence" value="ECO:0007669"/>
    <property type="project" value="InterPro"/>
</dbReference>
<dbReference type="InterPro" id="IPR028098">
    <property type="entry name" value="Glyco_trans_4-like_N"/>
</dbReference>